<feature type="compositionally biased region" description="Polar residues" evidence="1">
    <location>
        <begin position="219"/>
        <end position="232"/>
    </location>
</feature>
<organism evidence="2 3">
    <name type="scientific">Coptis chinensis</name>
    <dbReference type="NCBI Taxonomy" id="261450"/>
    <lineage>
        <taxon>Eukaryota</taxon>
        <taxon>Viridiplantae</taxon>
        <taxon>Streptophyta</taxon>
        <taxon>Embryophyta</taxon>
        <taxon>Tracheophyta</taxon>
        <taxon>Spermatophyta</taxon>
        <taxon>Magnoliopsida</taxon>
        <taxon>Ranunculales</taxon>
        <taxon>Ranunculaceae</taxon>
        <taxon>Coptidoideae</taxon>
        <taxon>Coptis</taxon>
    </lineage>
</organism>
<dbReference type="AlphaFoldDB" id="A0A835LJ74"/>
<evidence type="ECO:0000313" key="2">
    <source>
        <dbReference type="EMBL" id="KAF9594442.1"/>
    </source>
</evidence>
<feature type="region of interest" description="Disordered" evidence="1">
    <location>
        <begin position="197"/>
        <end position="232"/>
    </location>
</feature>
<dbReference type="Proteomes" id="UP000631114">
    <property type="component" value="Unassembled WGS sequence"/>
</dbReference>
<comment type="caution">
    <text evidence="2">The sequence shown here is derived from an EMBL/GenBank/DDBJ whole genome shotgun (WGS) entry which is preliminary data.</text>
</comment>
<protein>
    <submittedName>
        <fullName evidence="2">Uncharacterized protein</fullName>
    </submittedName>
</protein>
<name>A0A835LJ74_9MAGN</name>
<gene>
    <name evidence="2" type="ORF">IFM89_031044</name>
</gene>
<accession>A0A835LJ74</accession>
<sequence>MPYSDDVLGLLKLKRDMLSYCKGSLDYNVLEKLDKLFPSFNYLAYNQMKTEQEKEEKLVGKTQTPSAARGMSYTSVTKPRYGRNVDVASLPIPGNQGISLEYWEVRNLLAMGRAMGRPIHVDETTTKRELGYFASVFVDIDMSKSIPDKLWIKSKKHGIGSCRSLKKDLAKNKDTKVVVVVPDKDVMVGTVTGSTAAEKPISKSQKKKWRKKYNKSNKGTSGAKDSQGLNEKASNPVIAVSEEGCISTAAEVVTTQSSPTVANNSGMIECSIDRNASIVNHHSSPDASVLQSEHVLGLNGNGEESATPEELLSVVVSDSFET</sequence>
<evidence type="ECO:0000313" key="3">
    <source>
        <dbReference type="Proteomes" id="UP000631114"/>
    </source>
</evidence>
<feature type="compositionally biased region" description="Basic residues" evidence="1">
    <location>
        <begin position="204"/>
        <end position="215"/>
    </location>
</feature>
<keyword evidence="3" id="KW-1185">Reference proteome</keyword>
<proteinExistence type="predicted"/>
<reference evidence="2 3" key="1">
    <citation type="submission" date="2020-10" db="EMBL/GenBank/DDBJ databases">
        <title>The Coptis chinensis genome and diversification of protoberbering-type alkaloids.</title>
        <authorList>
            <person name="Wang B."/>
            <person name="Shu S."/>
            <person name="Song C."/>
            <person name="Liu Y."/>
        </authorList>
    </citation>
    <scope>NUCLEOTIDE SEQUENCE [LARGE SCALE GENOMIC DNA]</scope>
    <source>
        <strain evidence="2">HL-2020</strain>
        <tissue evidence="2">Leaf</tissue>
    </source>
</reference>
<dbReference type="EMBL" id="JADFTS010000008">
    <property type="protein sequence ID" value="KAF9594442.1"/>
    <property type="molecule type" value="Genomic_DNA"/>
</dbReference>
<evidence type="ECO:0000256" key="1">
    <source>
        <dbReference type="SAM" id="MobiDB-lite"/>
    </source>
</evidence>